<accession>A0A9P0GLG8</accession>
<keyword evidence="2" id="KW-1133">Transmembrane helix</keyword>
<feature type="transmembrane region" description="Helical" evidence="2">
    <location>
        <begin position="12"/>
        <end position="29"/>
    </location>
</feature>
<name>A0A9P0GLG8_PHACE</name>
<evidence type="ECO:0000313" key="4">
    <source>
        <dbReference type="Proteomes" id="UP001153737"/>
    </source>
</evidence>
<reference evidence="3" key="1">
    <citation type="submission" date="2022-01" db="EMBL/GenBank/DDBJ databases">
        <authorList>
            <person name="King R."/>
        </authorList>
    </citation>
    <scope>NUCLEOTIDE SEQUENCE</scope>
</reference>
<evidence type="ECO:0008006" key="5">
    <source>
        <dbReference type="Google" id="ProtNLM"/>
    </source>
</evidence>
<dbReference type="Pfam" id="PF02995">
    <property type="entry name" value="DUF229"/>
    <property type="match status" value="1"/>
</dbReference>
<dbReference type="SUPFAM" id="SSF53649">
    <property type="entry name" value="Alkaline phosphatase-like"/>
    <property type="match status" value="1"/>
</dbReference>
<evidence type="ECO:0000313" key="3">
    <source>
        <dbReference type="EMBL" id="CAH1153909.1"/>
    </source>
</evidence>
<keyword evidence="2" id="KW-0812">Transmembrane</keyword>
<proteinExistence type="predicted"/>
<dbReference type="Proteomes" id="UP001153737">
    <property type="component" value="Chromosome 15"/>
</dbReference>
<feature type="compositionally biased region" description="Polar residues" evidence="1">
    <location>
        <begin position="59"/>
        <end position="76"/>
    </location>
</feature>
<keyword evidence="2" id="KW-0472">Membrane</keyword>
<dbReference type="PANTHER" id="PTHR10974:SF9">
    <property type="entry name" value="DUF229 DOMAIN CONTAINING PROTEIN-RELATED"/>
    <property type="match status" value="1"/>
</dbReference>
<protein>
    <recommendedName>
        <fullName evidence="5">DUF229 domain containing protein</fullName>
    </recommendedName>
</protein>
<organism evidence="3 4">
    <name type="scientific">Phaedon cochleariae</name>
    <name type="common">Mustard beetle</name>
    <dbReference type="NCBI Taxonomy" id="80249"/>
    <lineage>
        <taxon>Eukaryota</taxon>
        <taxon>Metazoa</taxon>
        <taxon>Ecdysozoa</taxon>
        <taxon>Arthropoda</taxon>
        <taxon>Hexapoda</taxon>
        <taxon>Insecta</taxon>
        <taxon>Pterygota</taxon>
        <taxon>Neoptera</taxon>
        <taxon>Endopterygota</taxon>
        <taxon>Coleoptera</taxon>
        <taxon>Polyphaga</taxon>
        <taxon>Cucujiformia</taxon>
        <taxon>Chrysomeloidea</taxon>
        <taxon>Chrysomelidae</taxon>
        <taxon>Chrysomelinae</taxon>
        <taxon>Chrysomelini</taxon>
        <taxon>Phaedon</taxon>
    </lineage>
</organism>
<dbReference type="InterPro" id="IPR017850">
    <property type="entry name" value="Alkaline_phosphatase_core_sf"/>
</dbReference>
<evidence type="ECO:0000256" key="1">
    <source>
        <dbReference type="SAM" id="MobiDB-lite"/>
    </source>
</evidence>
<dbReference type="FunFam" id="3.40.720.10:FF:000017">
    <property type="entry name" value="Predicted protein"/>
    <property type="match status" value="1"/>
</dbReference>
<gene>
    <name evidence="3" type="ORF">PHAECO_LOCUS4850</name>
</gene>
<dbReference type="Gene3D" id="3.40.720.10">
    <property type="entry name" value="Alkaline Phosphatase, subunit A"/>
    <property type="match status" value="1"/>
</dbReference>
<feature type="region of interest" description="Disordered" evidence="1">
    <location>
        <begin position="59"/>
        <end position="82"/>
    </location>
</feature>
<dbReference type="InterPro" id="IPR004245">
    <property type="entry name" value="DUF229"/>
</dbReference>
<dbReference type="AlphaFoldDB" id="A0A9P0GLG8"/>
<dbReference type="CDD" id="cd16021">
    <property type="entry name" value="ALP_like"/>
    <property type="match status" value="1"/>
</dbReference>
<dbReference type="PANTHER" id="PTHR10974">
    <property type="entry name" value="FI08016P-RELATED"/>
    <property type="match status" value="1"/>
</dbReference>
<dbReference type="OrthoDB" id="413313at2759"/>
<dbReference type="EMBL" id="OU896721">
    <property type="protein sequence ID" value="CAH1153909.1"/>
    <property type="molecule type" value="Genomic_DNA"/>
</dbReference>
<keyword evidence="4" id="KW-1185">Reference proteome</keyword>
<sequence length="680" mass="77862">MQEHPPVSHRKVFLAILLVSCLILMIFYYDDTLLTNGFVYDKDQTNYLEAIENATPYSSKPSTRFTTQAPTPTAVKTSPLPRTDSQSEELEFLVYSSKCKIVNLNPFNNDAKKYFHPEKYKACRSLELLTYVTKTDNTATLHIDYNISPSYTKKGISCCYSNVTRKINKSHPDSAITISSCKIFDSNVTIYNDPVMVKCTEVNNTDNKIYENVHIATLMKDDVKKKLDISDNNTKPLSVLFVGIDSISRLSFIRALPKTFKFVEDNGWIPLKGYNKMDDNTFPNLMAILTGYNQTQSYKICNPKVEGMLDKCDMVWFDYRKLGYVTAYGEDEGSINTFNYGKEGFTVPPADYYFRPYVLATEKLSKIRKDSMTYCTGPETAGERILNLAKDFSVTFKGVPNFGFFWMNSFSHNKLNSPTGMDDKVKTFLEDLTTTGVTENSIVFFLSDHGMRFGDIRVTDTGWLEERLPFIYVSFPKWIHQNYTKEYENFKNNTYKLTTPYDIYMTLQHILVLSGHNYTVKASTACPQCKSLFEEMESERSCEDAGITQHWCTCTGYKETSLDAEVTNKVSNFFLERIHSLIRSRNSDHRCAKYSVDKILGASLSQRLLYKNETYLLVKLKTNPKAIFETTITYVGDIRSSNFSLSGGISRLDSYEAHSRCVDDAYLRNYCYCRSTGVRV</sequence>
<evidence type="ECO:0000256" key="2">
    <source>
        <dbReference type="SAM" id="Phobius"/>
    </source>
</evidence>
<dbReference type="GO" id="GO:0005615">
    <property type="term" value="C:extracellular space"/>
    <property type="evidence" value="ECO:0007669"/>
    <property type="project" value="TreeGrafter"/>
</dbReference>
<reference evidence="3" key="2">
    <citation type="submission" date="2022-10" db="EMBL/GenBank/DDBJ databases">
        <authorList>
            <consortium name="ENA_rothamsted_submissions"/>
            <consortium name="culmorum"/>
            <person name="King R."/>
        </authorList>
    </citation>
    <scope>NUCLEOTIDE SEQUENCE</scope>
</reference>